<dbReference type="InterPro" id="IPR027417">
    <property type="entry name" value="P-loop_NTPase"/>
</dbReference>
<evidence type="ECO:0000259" key="3">
    <source>
        <dbReference type="Pfam" id="PF00931"/>
    </source>
</evidence>
<dbReference type="SUPFAM" id="SSF52540">
    <property type="entry name" value="P-loop containing nucleoside triphosphate hydrolases"/>
    <property type="match status" value="1"/>
</dbReference>
<dbReference type="SUPFAM" id="SSF52058">
    <property type="entry name" value="L domain-like"/>
    <property type="match status" value="1"/>
</dbReference>
<comment type="caution">
    <text evidence="5">The sequence shown here is derived from an EMBL/GenBank/DDBJ whole genome shotgun (WGS) entry which is preliminary data.</text>
</comment>
<reference evidence="5 6" key="1">
    <citation type="submission" date="2024-04" db="EMBL/GenBank/DDBJ databases">
        <title>The reference genome of an endangered Asteraceae, Deinandra increscens subsp. villosa, native to the Central Coast of California.</title>
        <authorList>
            <person name="Guilliams M."/>
            <person name="Hasenstab-Lehman K."/>
            <person name="Meyer R."/>
            <person name="Mcevoy S."/>
        </authorList>
    </citation>
    <scope>NUCLEOTIDE SEQUENCE [LARGE SCALE GENOMIC DNA]</scope>
    <source>
        <tissue evidence="5">Leaf</tissue>
    </source>
</reference>
<dbReference type="InterPro" id="IPR058192">
    <property type="entry name" value="WHD_ROQ1-like"/>
</dbReference>
<dbReference type="Gene3D" id="3.40.50.300">
    <property type="entry name" value="P-loop containing nucleotide triphosphate hydrolases"/>
    <property type="match status" value="1"/>
</dbReference>
<dbReference type="Gene3D" id="3.80.10.10">
    <property type="entry name" value="Ribonuclease Inhibitor"/>
    <property type="match status" value="2"/>
</dbReference>
<dbReference type="PANTHER" id="PTHR11017">
    <property type="entry name" value="LEUCINE-RICH REPEAT-CONTAINING PROTEIN"/>
    <property type="match status" value="1"/>
</dbReference>
<keyword evidence="2" id="KW-0677">Repeat</keyword>
<protein>
    <recommendedName>
        <fullName evidence="7">NB-ARC domain-containing protein</fullName>
    </recommendedName>
</protein>
<dbReference type="AlphaFoldDB" id="A0AAP0CAR6"/>
<evidence type="ECO:0000256" key="2">
    <source>
        <dbReference type="ARBA" id="ARBA00022737"/>
    </source>
</evidence>
<dbReference type="Pfam" id="PF00931">
    <property type="entry name" value="NB-ARC"/>
    <property type="match status" value="1"/>
</dbReference>
<keyword evidence="1" id="KW-0433">Leucine-rich repeat</keyword>
<dbReference type="Gene3D" id="1.10.8.430">
    <property type="entry name" value="Helical domain of apoptotic protease-activating factors"/>
    <property type="match status" value="1"/>
</dbReference>
<dbReference type="InterPro" id="IPR042197">
    <property type="entry name" value="Apaf_helical"/>
</dbReference>
<name>A0AAP0CAR6_9ASTR</name>
<feature type="domain" description="Disease resistance protein Roq1-like winged-helix" evidence="4">
    <location>
        <begin position="284"/>
        <end position="355"/>
    </location>
</feature>
<dbReference type="InterPro" id="IPR044974">
    <property type="entry name" value="Disease_R_plants"/>
</dbReference>
<evidence type="ECO:0000313" key="6">
    <source>
        <dbReference type="Proteomes" id="UP001408789"/>
    </source>
</evidence>
<gene>
    <name evidence="5" type="ORF">SSX86_030505</name>
</gene>
<dbReference type="PRINTS" id="PR00364">
    <property type="entry name" value="DISEASERSIST"/>
</dbReference>
<organism evidence="5 6">
    <name type="scientific">Deinandra increscens subsp. villosa</name>
    <dbReference type="NCBI Taxonomy" id="3103831"/>
    <lineage>
        <taxon>Eukaryota</taxon>
        <taxon>Viridiplantae</taxon>
        <taxon>Streptophyta</taxon>
        <taxon>Embryophyta</taxon>
        <taxon>Tracheophyta</taxon>
        <taxon>Spermatophyta</taxon>
        <taxon>Magnoliopsida</taxon>
        <taxon>eudicotyledons</taxon>
        <taxon>Gunneridae</taxon>
        <taxon>Pentapetalae</taxon>
        <taxon>asterids</taxon>
        <taxon>campanulids</taxon>
        <taxon>Asterales</taxon>
        <taxon>Asteraceae</taxon>
        <taxon>Asteroideae</taxon>
        <taxon>Heliantheae alliance</taxon>
        <taxon>Madieae</taxon>
        <taxon>Madiinae</taxon>
        <taxon>Deinandra</taxon>
    </lineage>
</organism>
<evidence type="ECO:0008006" key="7">
    <source>
        <dbReference type="Google" id="ProtNLM"/>
    </source>
</evidence>
<dbReference type="InterPro" id="IPR032675">
    <property type="entry name" value="LRR_dom_sf"/>
</dbReference>
<dbReference type="Proteomes" id="UP001408789">
    <property type="component" value="Unassembled WGS sequence"/>
</dbReference>
<feature type="domain" description="NB-ARC" evidence="3">
    <location>
        <begin position="36"/>
        <end position="213"/>
    </location>
</feature>
<dbReference type="GO" id="GO:0006952">
    <property type="term" value="P:defense response"/>
    <property type="evidence" value="ECO:0007669"/>
    <property type="project" value="InterPro"/>
</dbReference>
<evidence type="ECO:0000313" key="5">
    <source>
        <dbReference type="EMBL" id="KAK9050525.1"/>
    </source>
</evidence>
<dbReference type="InterPro" id="IPR002182">
    <property type="entry name" value="NB-ARC"/>
</dbReference>
<sequence>MFRLETELLEELVNDIYARLGVPLGTSGLPLLIGMEYDIESITSWLKDRSSNTTDILTILGMGGIGKTCLANYIYELHRGEYTSSFIGDISRRCAGEYHGLLNLQKQLYGDISKRNLTRDYDVSGYTSKIWNMLARGKTLLVLDDIDSLDQLDGLLGNQGLHPRSKIIITTKDASLIERCALFKTKVKPSHTKCTLKGLSEGASLQVLCLHAFTQKYPIEGYEEVSINLARYCGGHPLALVVLGKSLHNRDVCEWEDSIDMLMKEPDSRIGKVLQMSFDSLPSKNDKDLFKHIACFFVRMDRYFTETILNACALNTRSGIRNLIDKCLLSIDWNNKLIMHQLVQEMGRDLIRQESPEKPWKRSRLWCHEESLSVFKQKKGLRNVLGLALDMRTLEKKVCGSLELKTAVINNIESFDMSSNNPQPLRKRQKRLVGSGSKDKQLLGSLKILNLSFCEQLHRLGGFFELPALEKLIVRNCIRLLEVCESVEKCVELVHIDLSYCYKLKMLPLSLGNLKKIKTLLLDGCSSGESQIKMWDMNSTHISMNSQTSLSPIMKAIPRESKFFTSSLPTTLIFLSLANNNLSNDSFPMDFSCLSMLKELCLDNNPIVSMPNCVSTLPRLEELNMESCKMLISIEYPPRTLRVLSIENHSIQDYSLKKIKFDPDMCPLNLYGAWKLLSHSSIEIDGMVEVQPVADVDERVLHSLGWTKSEFIKEKELGTYTFRGSDTSSQTKMYYEFGVFSIICEGKRRPNWIAQRSRGSSISFTIPSSPKEIRGLNFCCVEKHPHYSFVLPMIKISNITKNHTWIYDHYIDEVKLGGKCLSLLSHWMFGPNEMTGGDQITITVIRKTNGYYDQLTRECGIGLVYDEDEKMEEGEDVLSYYKSWNHIIGGDLSAFQLTTGEYILDNMQFLRYSSKIGSRYLPFIHDGGFYKVEEVGFKAFSERKSNILGSGSRVFIEEVE</sequence>
<evidence type="ECO:0000256" key="1">
    <source>
        <dbReference type="ARBA" id="ARBA00022614"/>
    </source>
</evidence>
<keyword evidence="6" id="KW-1185">Reference proteome</keyword>
<dbReference type="Pfam" id="PF23282">
    <property type="entry name" value="WHD_ROQ1"/>
    <property type="match status" value="1"/>
</dbReference>
<proteinExistence type="predicted"/>
<dbReference type="EMBL" id="JBCNJP010001348">
    <property type="protein sequence ID" value="KAK9050525.1"/>
    <property type="molecule type" value="Genomic_DNA"/>
</dbReference>
<dbReference type="GO" id="GO:0043531">
    <property type="term" value="F:ADP binding"/>
    <property type="evidence" value="ECO:0007669"/>
    <property type="project" value="InterPro"/>
</dbReference>
<accession>A0AAP0CAR6</accession>
<evidence type="ECO:0000259" key="4">
    <source>
        <dbReference type="Pfam" id="PF23282"/>
    </source>
</evidence>
<dbReference type="PANTHER" id="PTHR11017:SF313">
    <property type="entry name" value="TIR DOMAIN, P-LOOP CONTAINING NUCLEOSIDE TRIPHOSPHATE HYDROLASE"/>
    <property type="match status" value="1"/>
</dbReference>